<evidence type="ECO:0000256" key="6">
    <source>
        <dbReference type="SAM" id="Phobius"/>
    </source>
</evidence>
<comment type="caution">
    <text evidence="8">The sequence shown here is derived from an EMBL/GenBank/DDBJ whole genome shotgun (WGS) entry which is preliminary data.</text>
</comment>
<feature type="transmembrane region" description="Helical" evidence="6">
    <location>
        <begin position="337"/>
        <end position="363"/>
    </location>
</feature>
<feature type="compositionally biased region" description="Polar residues" evidence="5">
    <location>
        <begin position="554"/>
        <end position="566"/>
    </location>
</feature>
<evidence type="ECO:0000313" key="9">
    <source>
        <dbReference type="Proteomes" id="UP000318571"/>
    </source>
</evidence>
<feature type="domain" description="Major facilitator superfamily (MFS) profile" evidence="7">
    <location>
        <begin position="29"/>
        <end position="460"/>
    </location>
</feature>
<protein>
    <recommendedName>
        <fullName evidence="7">Major facilitator superfamily (MFS) profile domain-containing protein</fullName>
    </recommendedName>
</protein>
<accession>A0A553NPW7</accession>
<dbReference type="InterPro" id="IPR005828">
    <property type="entry name" value="MFS_sugar_transport-like"/>
</dbReference>
<dbReference type="PANTHER" id="PTHR48021">
    <property type="match status" value="1"/>
</dbReference>
<evidence type="ECO:0000313" key="8">
    <source>
        <dbReference type="EMBL" id="TRY67454.1"/>
    </source>
</evidence>
<evidence type="ECO:0000256" key="2">
    <source>
        <dbReference type="ARBA" id="ARBA00022692"/>
    </source>
</evidence>
<reference evidence="8 9" key="1">
    <citation type="journal article" date="2018" name="Nat. Ecol. Evol.">
        <title>Genomic signatures of mitonuclear coevolution across populations of Tigriopus californicus.</title>
        <authorList>
            <person name="Barreto F.S."/>
            <person name="Watson E.T."/>
            <person name="Lima T.G."/>
            <person name="Willett C.S."/>
            <person name="Edmands S."/>
            <person name="Li W."/>
            <person name="Burton R.S."/>
        </authorList>
    </citation>
    <scope>NUCLEOTIDE SEQUENCE [LARGE SCALE GENOMIC DNA]</scope>
    <source>
        <strain evidence="8 9">San Diego</strain>
    </source>
</reference>
<dbReference type="AlphaFoldDB" id="A0A553NPW7"/>
<keyword evidence="2 6" id="KW-0812">Transmembrane</keyword>
<comment type="subcellular location">
    <subcellularLocation>
        <location evidence="1">Membrane</location>
        <topology evidence="1">Multi-pass membrane protein</topology>
    </subcellularLocation>
</comment>
<name>A0A553NPW7_TIGCA</name>
<dbReference type="InterPro" id="IPR050549">
    <property type="entry name" value="MFS_Trehalose_Transporter"/>
</dbReference>
<feature type="transmembrane region" description="Helical" evidence="6">
    <location>
        <begin position="369"/>
        <end position="393"/>
    </location>
</feature>
<feature type="transmembrane region" description="Helical" evidence="6">
    <location>
        <begin position="159"/>
        <end position="180"/>
    </location>
</feature>
<dbReference type="Proteomes" id="UP000318571">
    <property type="component" value="Chromosome 4"/>
</dbReference>
<keyword evidence="9" id="KW-1185">Reference proteome</keyword>
<dbReference type="PANTHER" id="PTHR48021:SF1">
    <property type="entry name" value="GH07001P-RELATED"/>
    <property type="match status" value="1"/>
</dbReference>
<dbReference type="GO" id="GO:0022857">
    <property type="term" value="F:transmembrane transporter activity"/>
    <property type="evidence" value="ECO:0007669"/>
    <property type="project" value="InterPro"/>
</dbReference>
<evidence type="ECO:0000256" key="1">
    <source>
        <dbReference type="ARBA" id="ARBA00004141"/>
    </source>
</evidence>
<feature type="region of interest" description="Disordered" evidence="5">
    <location>
        <begin position="539"/>
        <end position="579"/>
    </location>
</feature>
<feature type="transmembrane region" description="Helical" evidence="6">
    <location>
        <begin position="436"/>
        <end position="455"/>
    </location>
</feature>
<evidence type="ECO:0000256" key="3">
    <source>
        <dbReference type="ARBA" id="ARBA00022989"/>
    </source>
</evidence>
<dbReference type="Pfam" id="PF00083">
    <property type="entry name" value="Sugar_tr"/>
    <property type="match status" value="1"/>
</dbReference>
<sequence length="579" mass="64976">MSLCERIRDGVTRWRTAIGVNLPNHWVTSFILCLIPAISYGSAMTVSGQLLDCYKDVLCTPFGRRVTDVEGTAFVTWMILTHIIFTFWCGSLIETYGSRAMLVSSCFIAVFGWNFLLGYRHIYLAYLGRAILGMASGLGVASAYTHLDEIATPANKGQLNIFFTMTLNLGSLISLLLSYFFDATTLPLMLLLFPWSMVVCRGFLAEGPQHSVRTRTKESTFDTLLKLRPDMMSAMREFVDLESENMKRLTMRETFSKFKQPEVFLPFILMSTLMFFQVSLGNDALTYFNVDLLRQSGIENDFLKIVAISQVIFNAVGYLAGGIFFKSMTRRRQILFFGFWHGLAMALVGVFTLYSEILAAVLGPWLNRIVATFLLSLPMFFYGSSYGSVCFGMLAEVFPPHVKPVLCSIVLCFRYTVVYCNMQVMGSLMKSIPMPYFFFFFAFITFVGNCVVYFIPETSRKSSAEIKNIFLNAWNKWFPSREPVKTSSVPENAAIHPSSNGNEADLEHRLADFDPEGVVLDNVHGDNDQLGLVREGMAKGDGQKDFEVGPESCASHNESPTSSISEGSELDSVNRLLIE</sequence>
<dbReference type="InterPro" id="IPR020846">
    <property type="entry name" value="MFS_dom"/>
</dbReference>
<feature type="transmembrane region" description="Helical" evidence="6">
    <location>
        <begin position="405"/>
        <end position="424"/>
    </location>
</feature>
<gene>
    <name evidence="8" type="ORF">TCAL_03731</name>
</gene>
<dbReference type="InterPro" id="IPR036259">
    <property type="entry name" value="MFS_trans_sf"/>
</dbReference>
<dbReference type="EMBL" id="VCGU01000011">
    <property type="protein sequence ID" value="TRY67454.1"/>
    <property type="molecule type" value="Genomic_DNA"/>
</dbReference>
<evidence type="ECO:0000256" key="4">
    <source>
        <dbReference type="ARBA" id="ARBA00023136"/>
    </source>
</evidence>
<feature type="transmembrane region" description="Helical" evidence="6">
    <location>
        <begin position="100"/>
        <end position="117"/>
    </location>
</feature>
<dbReference type="SUPFAM" id="SSF103473">
    <property type="entry name" value="MFS general substrate transporter"/>
    <property type="match status" value="1"/>
</dbReference>
<organism evidence="8 9">
    <name type="scientific">Tigriopus californicus</name>
    <name type="common">Marine copepod</name>
    <dbReference type="NCBI Taxonomy" id="6832"/>
    <lineage>
        <taxon>Eukaryota</taxon>
        <taxon>Metazoa</taxon>
        <taxon>Ecdysozoa</taxon>
        <taxon>Arthropoda</taxon>
        <taxon>Crustacea</taxon>
        <taxon>Multicrustacea</taxon>
        <taxon>Hexanauplia</taxon>
        <taxon>Copepoda</taxon>
        <taxon>Harpacticoida</taxon>
        <taxon>Harpacticidae</taxon>
        <taxon>Tigriopus</taxon>
    </lineage>
</organism>
<feature type="transmembrane region" description="Helical" evidence="6">
    <location>
        <begin position="302"/>
        <end position="325"/>
    </location>
</feature>
<feature type="transmembrane region" description="Helical" evidence="6">
    <location>
        <begin position="263"/>
        <end position="282"/>
    </location>
</feature>
<feature type="transmembrane region" description="Helical" evidence="6">
    <location>
        <begin position="186"/>
        <end position="204"/>
    </location>
</feature>
<dbReference type="Gene3D" id="1.20.1250.20">
    <property type="entry name" value="MFS general substrate transporter like domains"/>
    <property type="match status" value="1"/>
</dbReference>
<proteinExistence type="predicted"/>
<dbReference type="GO" id="GO:0016020">
    <property type="term" value="C:membrane"/>
    <property type="evidence" value="ECO:0007669"/>
    <property type="project" value="UniProtKB-SubCell"/>
</dbReference>
<keyword evidence="4 6" id="KW-0472">Membrane</keyword>
<evidence type="ECO:0000259" key="7">
    <source>
        <dbReference type="PROSITE" id="PS50850"/>
    </source>
</evidence>
<feature type="transmembrane region" description="Helical" evidence="6">
    <location>
        <begin position="123"/>
        <end position="147"/>
    </location>
</feature>
<evidence type="ECO:0000256" key="5">
    <source>
        <dbReference type="SAM" id="MobiDB-lite"/>
    </source>
</evidence>
<dbReference type="PROSITE" id="PS50850">
    <property type="entry name" value="MFS"/>
    <property type="match status" value="1"/>
</dbReference>
<feature type="transmembrane region" description="Helical" evidence="6">
    <location>
        <begin position="74"/>
        <end position="93"/>
    </location>
</feature>
<dbReference type="STRING" id="6832.A0A553NPW7"/>
<keyword evidence="3 6" id="KW-1133">Transmembrane helix</keyword>